<dbReference type="InterPro" id="IPR022445">
    <property type="entry name" value="Sortase_proteobact_type"/>
</dbReference>
<evidence type="ECO:0000256" key="1">
    <source>
        <dbReference type="ARBA" id="ARBA00022801"/>
    </source>
</evidence>
<dbReference type="SUPFAM" id="SSF63817">
    <property type="entry name" value="Sortase"/>
    <property type="match status" value="1"/>
</dbReference>
<keyword evidence="1 2" id="KW-0378">Hydrolase</keyword>
<dbReference type="Gene3D" id="2.40.260.10">
    <property type="entry name" value="Sortase"/>
    <property type="match status" value="1"/>
</dbReference>
<dbReference type="InterPro" id="IPR041999">
    <property type="entry name" value="Sortase_D_1"/>
</dbReference>
<proteinExistence type="predicted"/>
<name>A0ABU3VX57_9GAMM</name>
<dbReference type="EC" id="3.4.22.-" evidence="2"/>
<dbReference type="EMBL" id="JAWIIJ010000005">
    <property type="protein sequence ID" value="MDV2078858.1"/>
    <property type="molecule type" value="Genomic_DNA"/>
</dbReference>
<dbReference type="InterPro" id="IPR005754">
    <property type="entry name" value="Sortase"/>
</dbReference>
<dbReference type="CDD" id="cd05828">
    <property type="entry name" value="Sortase_D_1"/>
    <property type="match status" value="1"/>
</dbReference>
<evidence type="ECO:0000313" key="3">
    <source>
        <dbReference type="Proteomes" id="UP001269819"/>
    </source>
</evidence>
<gene>
    <name evidence="2" type="ORF">RYS15_09180</name>
</gene>
<sequence length="199" mass="21766">MSGRWLTVVALASLMLVVAGLWIPAKAMLAQELLEMAWAESRARQTDAKPWPWADTWPVARLALPDEDLSWIVMDGVHGESLAFGPGLVRTGDHGPVMIAGHRDTHFRALEAMATGTRLQLQQRDGQWQDYQVASIRIVDSRQEGVDLNALGPDGLLLVTCYPFDSLNTNGPLRYVVEAQRVTATVPEVASVAHAVTDS</sequence>
<reference evidence="2 3" key="1">
    <citation type="submission" date="2023-10" db="EMBL/GenBank/DDBJ databases">
        <title>Characteristics and mechanism of a salt-tolerant marine origin heterotrophic nitrifying- aerobic denitrifying bacteria Marinobacter xestospongiae HN1.</title>
        <authorList>
            <person name="Qi R."/>
        </authorList>
    </citation>
    <scope>NUCLEOTIDE SEQUENCE [LARGE SCALE GENOMIC DNA]</scope>
    <source>
        <strain evidence="2 3">HN1</strain>
    </source>
</reference>
<dbReference type="GO" id="GO:0016787">
    <property type="term" value="F:hydrolase activity"/>
    <property type="evidence" value="ECO:0007669"/>
    <property type="project" value="UniProtKB-KW"/>
</dbReference>
<protein>
    <submittedName>
        <fullName evidence="2">Class GN sortase</fullName>
        <ecNumber evidence="2">3.4.22.-</ecNumber>
    </submittedName>
</protein>
<evidence type="ECO:0000313" key="2">
    <source>
        <dbReference type="EMBL" id="MDV2078858.1"/>
    </source>
</evidence>
<organism evidence="2 3">
    <name type="scientific">Marinobacter xestospongiae</name>
    <dbReference type="NCBI Taxonomy" id="994319"/>
    <lineage>
        <taxon>Bacteria</taxon>
        <taxon>Pseudomonadati</taxon>
        <taxon>Pseudomonadota</taxon>
        <taxon>Gammaproteobacteria</taxon>
        <taxon>Pseudomonadales</taxon>
        <taxon>Marinobacteraceae</taxon>
        <taxon>Marinobacter</taxon>
    </lineage>
</organism>
<accession>A0ABU3VX57</accession>
<keyword evidence="3" id="KW-1185">Reference proteome</keyword>
<dbReference type="Proteomes" id="UP001269819">
    <property type="component" value="Unassembled WGS sequence"/>
</dbReference>
<dbReference type="Pfam" id="PF04203">
    <property type="entry name" value="Sortase"/>
    <property type="match status" value="1"/>
</dbReference>
<dbReference type="InterPro" id="IPR023365">
    <property type="entry name" value="Sortase_dom-sf"/>
</dbReference>
<dbReference type="NCBIfam" id="TIGR01076">
    <property type="entry name" value="sortase_fam"/>
    <property type="match status" value="1"/>
</dbReference>
<comment type="caution">
    <text evidence="2">The sequence shown here is derived from an EMBL/GenBank/DDBJ whole genome shotgun (WGS) entry which is preliminary data.</text>
</comment>
<dbReference type="NCBIfam" id="TIGR03784">
    <property type="entry name" value="marine_sortase"/>
    <property type="match status" value="1"/>
</dbReference>
<dbReference type="RefSeq" id="WP_316973533.1">
    <property type="nucleotide sequence ID" value="NZ_JAWIIJ010000005.1"/>
</dbReference>